<proteinExistence type="predicted"/>
<dbReference type="Proteomes" id="UP001430848">
    <property type="component" value="Unassembled WGS sequence"/>
</dbReference>
<protein>
    <submittedName>
        <fullName evidence="2">Uncharacterized protein</fullName>
    </submittedName>
</protein>
<feature type="compositionally biased region" description="Basic residues" evidence="1">
    <location>
        <begin position="334"/>
        <end position="345"/>
    </location>
</feature>
<organism evidence="2 3">
    <name type="scientific">Diaporthe eres</name>
    <name type="common">Phomopsis oblonga</name>
    <dbReference type="NCBI Taxonomy" id="83184"/>
    <lineage>
        <taxon>Eukaryota</taxon>
        <taxon>Fungi</taxon>
        <taxon>Dikarya</taxon>
        <taxon>Ascomycota</taxon>
        <taxon>Pezizomycotina</taxon>
        <taxon>Sordariomycetes</taxon>
        <taxon>Sordariomycetidae</taxon>
        <taxon>Diaporthales</taxon>
        <taxon>Diaporthaceae</taxon>
        <taxon>Diaporthe</taxon>
        <taxon>Diaporthe eres species complex</taxon>
    </lineage>
</organism>
<evidence type="ECO:0000256" key="1">
    <source>
        <dbReference type="SAM" id="MobiDB-lite"/>
    </source>
</evidence>
<keyword evidence="3" id="KW-1185">Reference proteome</keyword>
<evidence type="ECO:0000313" key="2">
    <source>
        <dbReference type="EMBL" id="KAK7709638.1"/>
    </source>
</evidence>
<feature type="compositionally biased region" description="Basic and acidic residues" evidence="1">
    <location>
        <begin position="314"/>
        <end position="333"/>
    </location>
</feature>
<feature type="region of interest" description="Disordered" evidence="1">
    <location>
        <begin position="314"/>
        <end position="345"/>
    </location>
</feature>
<gene>
    <name evidence="2" type="ORF">SLS63_013153</name>
</gene>
<reference evidence="2 3" key="1">
    <citation type="submission" date="2024-02" db="EMBL/GenBank/DDBJ databases">
        <title>De novo assembly and annotation of 12 fungi associated with fruit tree decline syndrome in Ontario, Canada.</title>
        <authorList>
            <person name="Sulman M."/>
            <person name="Ellouze W."/>
            <person name="Ilyukhin E."/>
        </authorList>
    </citation>
    <scope>NUCLEOTIDE SEQUENCE [LARGE SCALE GENOMIC DNA]</scope>
    <source>
        <strain evidence="2 3">M169</strain>
    </source>
</reference>
<dbReference type="EMBL" id="JAKNSF020000166">
    <property type="protein sequence ID" value="KAK7709638.1"/>
    <property type="molecule type" value="Genomic_DNA"/>
</dbReference>
<comment type="caution">
    <text evidence="2">The sequence shown here is derived from an EMBL/GenBank/DDBJ whole genome shotgun (WGS) entry which is preliminary data.</text>
</comment>
<name>A0ABR1NPB6_DIAER</name>
<sequence length="345" mass="40913">MLRSPYTTDSRGKLFHEQPAESNRIDIDKREIASEFHNQLKSFASNLKECKTRYECSNEPGHRQVLKAYIDQGEIVNTSVQELIKASDGARRAVHLRDDGTPTQEVWNAFMRNFLRDDNQLQTTQDLMRHMDQWIYYYEADCSFAPKPFTFLGRDLGVYGLMNNLLNCADIVFGRHSPTTRPVRDFTRNLGQVADEVRRIREHESLLEIEEISRRVPGARRICNGLIDKRGSFYTRIRDLITVCEAHVPAPWRDEGGSLARDASISFMEALLSQDRLFRALDDLRWDMVEWLEHFDEDCAPILKKMRDKRQRMLDDDRRRRIEEQERMEEQARRRERHRHSRKRR</sequence>
<accession>A0ABR1NPB6</accession>
<evidence type="ECO:0000313" key="3">
    <source>
        <dbReference type="Proteomes" id="UP001430848"/>
    </source>
</evidence>